<evidence type="ECO:0000256" key="1">
    <source>
        <dbReference type="SAM" id="MobiDB-lite"/>
    </source>
</evidence>
<name>A0A3M7Q8G4_BRAPC</name>
<dbReference type="Proteomes" id="UP000276133">
    <property type="component" value="Unassembled WGS sequence"/>
</dbReference>
<dbReference type="EMBL" id="REGN01006951">
    <property type="protein sequence ID" value="RNA07747.1"/>
    <property type="molecule type" value="Genomic_DNA"/>
</dbReference>
<proteinExistence type="predicted"/>
<keyword evidence="3" id="KW-1185">Reference proteome</keyword>
<evidence type="ECO:0000313" key="3">
    <source>
        <dbReference type="Proteomes" id="UP000276133"/>
    </source>
</evidence>
<feature type="compositionally biased region" description="Polar residues" evidence="1">
    <location>
        <begin position="1"/>
        <end position="13"/>
    </location>
</feature>
<reference evidence="2 3" key="1">
    <citation type="journal article" date="2018" name="Sci. Rep.">
        <title>Genomic signatures of local adaptation to the degree of environmental predictability in rotifers.</title>
        <authorList>
            <person name="Franch-Gras L."/>
            <person name="Hahn C."/>
            <person name="Garcia-Roger E.M."/>
            <person name="Carmona M.J."/>
            <person name="Serra M."/>
            <person name="Gomez A."/>
        </authorList>
    </citation>
    <scope>NUCLEOTIDE SEQUENCE [LARGE SCALE GENOMIC DNA]</scope>
    <source>
        <strain evidence="2">HYR1</strain>
    </source>
</reference>
<organism evidence="2 3">
    <name type="scientific">Brachionus plicatilis</name>
    <name type="common">Marine rotifer</name>
    <name type="synonym">Brachionus muelleri</name>
    <dbReference type="NCBI Taxonomy" id="10195"/>
    <lineage>
        <taxon>Eukaryota</taxon>
        <taxon>Metazoa</taxon>
        <taxon>Spiralia</taxon>
        <taxon>Gnathifera</taxon>
        <taxon>Rotifera</taxon>
        <taxon>Eurotatoria</taxon>
        <taxon>Monogononta</taxon>
        <taxon>Pseudotrocha</taxon>
        <taxon>Ploima</taxon>
        <taxon>Brachionidae</taxon>
        <taxon>Brachionus</taxon>
    </lineage>
</organism>
<dbReference type="OrthoDB" id="10155483at2759"/>
<feature type="region of interest" description="Disordered" evidence="1">
    <location>
        <begin position="1"/>
        <end position="20"/>
    </location>
</feature>
<comment type="caution">
    <text evidence="2">The sequence shown here is derived from an EMBL/GenBank/DDBJ whole genome shotgun (WGS) entry which is preliminary data.</text>
</comment>
<evidence type="ECO:0000313" key="2">
    <source>
        <dbReference type="EMBL" id="RNA07747.1"/>
    </source>
</evidence>
<protein>
    <submittedName>
        <fullName evidence="2">Uncharacterized protein</fullName>
    </submittedName>
</protein>
<accession>A0A3M7Q8G4</accession>
<dbReference type="AlphaFoldDB" id="A0A3M7Q8G4"/>
<gene>
    <name evidence="2" type="ORF">BpHYR1_005529</name>
</gene>
<sequence length="148" mass="16836">MENDPKTVSNESVLMNPDDDTLVDAENVVVLRESKVIRKKEEQTSNTNSFADIGMDVPIEKKRKIGASRKNLSCYNKQPSDVVQLDEGVIVDNDETFDDTSRPNKRAKTLEVEANSENANVNCKKCNEPMKKRRYYYCINKCTQALIN</sequence>